<evidence type="ECO:0000313" key="3">
    <source>
        <dbReference type="Proteomes" id="UP000759529"/>
    </source>
</evidence>
<accession>A0ABS2CSL6</accession>
<dbReference type="EMBL" id="JACSOD020000324">
    <property type="protein sequence ID" value="MBM6497938.1"/>
    <property type="molecule type" value="Genomic_DNA"/>
</dbReference>
<dbReference type="InterPro" id="IPR002500">
    <property type="entry name" value="PAPS_reduct_dom"/>
</dbReference>
<gene>
    <name evidence="2" type="ORF">H9X54_001285</name>
</gene>
<dbReference type="Pfam" id="PF01507">
    <property type="entry name" value="PAPS_reduct"/>
    <property type="match status" value="1"/>
</dbReference>
<dbReference type="InterPro" id="IPR014729">
    <property type="entry name" value="Rossmann-like_a/b/a_fold"/>
</dbReference>
<protein>
    <submittedName>
        <fullName evidence="2">Phosphoadenosine phosphosulfate reductase family protein</fullName>
    </submittedName>
</protein>
<proteinExistence type="predicted"/>
<evidence type="ECO:0000259" key="1">
    <source>
        <dbReference type="Pfam" id="PF01507"/>
    </source>
</evidence>
<comment type="caution">
    <text evidence="2">The sequence shown here is derived from an EMBL/GenBank/DDBJ whole genome shotgun (WGS) entry which is preliminary data.</text>
</comment>
<sequence length="291" mass="34344">MKEIPKGKTIVVAFSGGESSAKALELVLKKYKETHKIIVCFCNTGEEDEETFIFSKKIAEYFNIEVIWLEYESERGFNIVDFETAYRITDWEEENEYPNHPFHKWVKDYGLPQYPERTCTREMKERTITRYLSSIKEFPRFCTRVVGIRFDEIAKRKPDKNQYYPLILEGVTKPYLNRYFEYEMPFRLQLPSYLGNCGACISKSLRNLCTIARERPRKFKFFKFLSDKYGEGKHTFYNKFKTVDDIFEMAKDESIKSAKDNRFNLAHQQDLFFDSELDSEGACGGVCEAFS</sequence>
<reference evidence="2 3" key="1">
    <citation type="submission" date="2021-02" db="EMBL/GenBank/DDBJ databases">
        <authorList>
            <person name="Jung H.S."/>
            <person name="Chun B.H."/>
            <person name="Jeon C.O."/>
        </authorList>
    </citation>
    <scope>NUCLEOTIDE SEQUENCE [LARGE SCALE GENOMIC DNA]</scope>
    <source>
        <strain evidence="2 3">LMG 25203</strain>
    </source>
</reference>
<dbReference type="RefSeq" id="WP_187658761.1">
    <property type="nucleotide sequence ID" value="NZ_JACSOD020000324.1"/>
</dbReference>
<name>A0ABS2CSL6_9FLAO</name>
<keyword evidence="3" id="KW-1185">Reference proteome</keyword>
<dbReference type="Gene3D" id="3.40.50.620">
    <property type="entry name" value="HUPs"/>
    <property type="match status" value="1"/>
</dbReference>
<dbReference type="Proteomes" id="UP000759529">
    <property type="component" value="Unassembled WGS sequence"/>
</dbReference>
<feature type="domain" description="Phosphoadenosine phosphosulphate reductase" evidence="1">
    <location>
        <begin position="10"/>
        <end position="156"/>
    </location>
</feature>
<evidence type="ECO:0000313" key="2">
    <source>
        <dbReference type="EMBL" id="MBM6497938.1"/>
    </source>
</evidence>
<organism evidence="2 3">
    <name type="scientific">Flavobacterium macrobrachii</name>
    <dbReference type="NCBI Taxonomy" id="591204"/>
    <lineage>
        <taxon>Bacteria</taxon>
        <taxon>Pseudomonadati</taxon>
        <taxon>Bacteroidota</taxon>
        <taxon>Flavobacteriia</taxon>
        <taxon>Flavobacteriales</taxon>
        <taxon>Flavobacteriaceae</taxon>
        <taxon>Flavobacterium</taxon>
    </lineage>
</organism>
<dbReference type="SUPFAM" id="SSF52402">
    <property type="entry name" value="Adenine nucleotide alpha hydrolases-like"/>
    <property type="match status" value="1"/>
</dbReference>